<evidence type="ECO:0000313" key="3">
    <source>
        <dbReference type="Proteomes" id="UP000193922"/>
    </source>
</evidence>
<evidence type="ECO:0000256" key="1">
    <source>
        <dbReference type="SAM" id="MobiDB-lite"/>
    </source>
</evidence>
<dbReference type="Proteomes" id="UP000193922">
    <property type="component" value="Unassembled WGS sequence"/>
</dbReference>
<gene>
    <name evidence="2" type="ORF">DL89DRAFT_294231</name>
</gene>
<feature type="compositionally biased region" description="Polar residues" evidence="1">
    <location>
        <begin position="9"/>
        <end position="22"/>
    </location>
</feature>
<feature type="compositionally biased region" description="Basic and acidic residues" evidence="1">
    <location>
        <begin position="24"/>
        <end position="34"/>
    </location>
</feature>
<feature type="compositionally biased region" description="Basic and acidic residues" evidence="1">
    <location>
        <begin position="94"/>
        <end position="107"/>
    </location>
</feature>
<accession>A0A1Y1W545</accession>
<evidence type="ECO:0000313" key="2">
    <source>
        <dbReference type="EMBL" id="ORX68336.1"/>
    </source>
</evidence>
<protein>
    <submittedName>
        <fullName evidence="2">Uncharacterized protein</fullName>
    </submittedName>
</protein>
<keyword evidence="3" id="KW-1185">Reference proteome</keyword>
<dbReference type="AlphaFoldDB" id="A0A1Y1W545"/>
<reference evidence="2 3" key="1">
    <citation type="submission" date="2016-07" db="EMBL/GenBank/DDBJ databases">
        <title>Pervasive Adenine N6-methylation of Active Genes in Fungi.</title>
        <authorList>
            <consortium name="DOE Joint Genome Institute"/>
            <person name="Mondo S.J."/>
            <person name="Dannebaum R.O."/>
            <person name="Kuo R.C."/>
            <person name="Labutti K."/>
            <person name="Haridas S."/>
            <person name="Kuo A."/>
            <person name="Salamov A."/>
            <person name="Ahrendt S.R."/>
            <person name="Lipzen A."/>
            <person name="Sullivan W."/>
            <person name="Andreopoulos W.B."/>
            <person name="Clum A."/>
            <person name="Lindquist E."/>
            <person name="Daum C."/>
            <person name="Ramamoorthy G.K."/>
            <person name="Gryganskyi A."/>
            <person name="Culley D."/>
            <person name="Magnuson J.K."/>
            <person name="James T.Y."/>
            <person name="O'Malley M.A."/>
            <person name="Stajich J.E."/>
            <person name="Spatafora J.W."/>
            <person name="Visel A."/>
            <person name="Grigoriev I.V."/>
        </authorList>
    </citation>
    <scope>NUCLEOTIDE SEQUENCE [LARGE SCALE GENOMIC DNA]</scope>
    <source>
        <strain evidence="2 3">ATCC 12442</strain>
    </source>
</reference>
<dbReference type="OrthoDB" id="5550032at2759"/>
<organism evidence="2 3">
    <name type="scientific">Linderina pennispora</name>
    <dbReference type="NCBI Taxonomy" id="61395"/>
    <lineage>
        <taxon>Eukaryota</taxon>
        <taxon>Fungi</taxon>
        <taxon>Fungi incertae sedis</taxon>
        <taxon>Zoopagomycota</taxon>
        <taxon>Kickxellomycotina</taxon>
        <taxon>Kickxellomycetes</taxon>
        <taxon>Kickxellales</taxon>
        <taxon>Kickxellaceae</taxon>
        <taxon>Linderina</taxon>
    </lineage>
</organism>
<dbReference type="GeneID" id="63807140"/>
<dbReference type="RefSeq" id="XP_040742150.1">
    <property type="nucleotide sequence ID" value="XM_040890492.1"/>
</dbReference>
<name>A0A1Y1W545_9FUNG</name>
<comment type="caution">
    <text evidence="2">The sequence shown here is derived from an EMBL/GenBank/DDBJ whole genome shotgun (WGS) entry which is preliminary data.</text>
</comment>
<dbReference type="EMBL" id="MCFD01000010">
    <property type="protein sequence ID" value="ORX68336.1"/>
    <property type="molecule type" value="Genomic_DNA"/>
</dbReference>
<feature type="compositionally biased region" description="Polar residues" evidence="1">
    <location>
        <begin position="36"/>
        <end position="52"/>
    </location>
</feature>
<sequence length="168" mass="17928">MSAVLLPPATTTSRHGTRSARQTVRHDDAWERLRKQQPSGNSQQQARGSRNTAYEFVDAWDKMNDNRSPAYRDDGSASSSESHSFGGGALTSDDFPRSREDFEEASHKSANKYGDTGTDIGAPSTSSVDAHMSIGIQLAAATNRGHAANSRVAVANDGGPHTADTLPL</sequence>
<feature type="compositionally biased region" description="Basic and acidic residues" evidence="1">
    <location>
        <begin position="59"/>
        <end position="75"/>
    </location>
</feature>
<feature type="region of interest" description="Disordered" evidence="1">
    <location>
        <begin position="1"/>
        <end position="122"/>
    </location>
</feature>
<proteinExistence type="predicted"/>